<evidence type="ECO:0000256" key="2">
    <source>
        <dbReference type="SAM" id="MobiDB-lite"/>
    </source>
</evidence>
<evidence type="ECO:0000259" key="3">
    <source>
        <dbReference type="PROSITE" id="PS50110"/>
    </source>
</evidence>
<evidence type="ECO:0000256" key="1">
    <source>
        <dbReference type="PROSITE-ProRule" id="PRU00169"/>
    </source>
</evidence>
<dbReference type="SUPFAM" id="SSF52172">
    <property type="entry name" value="CheY-like"/>
    <property type="match status" value="1"/>
</dbReference>
<sequence>MNILEDAGFRVLDVATGDEAMRLLHQHGSAFTLLFTAVGPTGPQDGFALARMAASDHPHISVVVASGHDKPGPGDLPDSACFIEKPFSAGIVREHLRRIMPDDRKPAPLRTKPLSTH</sequence>
<keyword evidence="4" id="KW-0238">DNA-binding</keyword>
<comment type="caution">
    <text evidence="1">Lacks conserved residue(s) required for the propagation of feature annotation.</text>
</comment>
<dbReference type="GO" id="GO:0003677">
    <property type="term" value="F:DNA binding"/>
    <property type="evidence" value="ECO:0007669"/>
    <property type="project" value="UniProtKB-KW"/>
</dbReference>
<organism evidence="4 5">
    <name type="scientific">Methylobacterium goesingense</name>
    <dbReference type="NCBI Taxonomy" id="243690"/>
    <lineage>
        <taxon>Bacteria</taxon>
        <taxon>Pseudomonadati</taxon>
        <taxon>Pseudomonadota</taxon>
        <taxon>Alphaproteobacteria</taxon>
        <taxon>Hyphomicrobiales</taxon>
        <taxon>Methylobacteriaceae</taxon>
        <taxon>Methylobacterium</taxon>
    </lineage>
</organism>
<name>A0ABV2L9V0_9HYPH</name>
<keyword evidence="5" id="KW-1185">Reference proteome</keyword>
<evidence type="ECO:0000313" key="4">
    <source>
        <dbReference type="EMBL" id="MET3694624.1"/>
    </source>
</evidence>
<dbReference type="EMBL" id="JBEPMM010000016">
    <property type="protein sequence ID" value="MET3694624.1"/>
    <property type="molecule type" value="Genomic_DNA"/>
</dbReference>
<dbReference type="InterPro" id="IPR001789">
    <property type="entry name" value="Sig_transdc_resp-reg_receiver"/>
</dbReference>
<dbReference type="Gene3D" id="3.40.50.2300">
    <property type="match status" value="1"/>
</dbReference>
<proteinExistence type="predicted"/>
<dbReference type="Proteomes" id="UP001549145">
    <property type="component" value="Unassembled WGS sequence"/>
</dbReference>
<gene>
    <name evidence="4" type="ORF">ABID43_004186</name>
</gene>
<evidence type="ECO:0000313" key="5">
    <source>
        <dbReference type="Proteomes" id="UP001549145"/>
    </source>
</evidence>
<accession>A0ABV2L9V0</accession>
<feature type="domain" description="Response regulatory" evidence="3">
    <location>
        <begin position="1"/>
        <end position="100"/>
    </location>
</feature>
<dbReference type="PROSITE" id="PS50110">
    <property type="entry name" value="RESPONSE_REGULATORY"/>
    <property type="match status" value="1"/>
</dbReference>
<dbReference type="InterPro" id="IPR011006">
    <property type="entry name" value="CheY-like_superfamily"/>
</dbReference>
<reference evidence="4 5" key="1">
    <citation type="submission" date="2024-06" db="EMBL/GenBank/DDBJ databases">
        <title>Genomic Encyclopedia of Type Strains, Phase IV (KMG-IV): sequencing the most valuable type-strain genomes for metagenomic binning, comparative biology and taxonomic classification.</title>
        <authorList>
            <person name="Goeker M."/>
        </authorList>
    </citation>
    <scope>NUCLEOTIDE SEQUENCE [LARGE SCALE GENOMIC DNA]</scope>
    <source>
        <strain evidence="4 5">DSM 21331</strain>
    </source>
</reference>
<feature type="region of interest" description="Disordered" evidence="2">
    <location>
        <begin position="98"/>
        <end position="117"/>
    </location>
</feature>
<comment type="caution">
    <text evidence="4">The sequence shown here is derived from an EMBL/GenBank/DDBJ whole genome shotgun (WGS) entry which is preliminary data.</text>
</comment>
<protein>
    <submittedName>
        <fullName evidence="4">DNA-binding NtrC family response regulator</fullName>
    </submittedName>
</protein>